<dbReference type="Pfam" id="PF07811">
    <property type="entry name" value="TadE"/>
    <property type="match status" value="1"/>
</dbReference>
<protein>
    <submittedName>
        <fullName evidence="2">Unannotated protein</fullName>
    </submittedName>
</protein>
<accession>A0A6J7XYB0</accession>
<dbReference type="InterPro" id="IPR012495">
    <property type="entry name" value="TadE-like_dom"/>
</dbReference>
<proteinExistence type="predicted"/>
<evidence type="ECO:0000259" key="1">
    <source>
        <dbReference type="Pfam" id="PF07811"/>
    </source>
</evidence>
<organism evidence="2">
    <name type="scientific">freshwater metagenome</name>
    <dbReference type="NCBI Taxonomy" id="449393"/>
    <lineage>
        <taxon>unclassified sequences</taxon>
        <taxon>metagenomes</taxon>
        <taxon>ecological metagenomes</taxon>
    </lineage>
</organism>
<feature type="domain" description="TadE-like" evidence="1">
    <location>
        <begin position="2"/>
        <end position="39"/>
    </location>
</feature>
<reference evidence="2" key="1">
    <citation type="submission" date="2020-05" db="EMBL/GenBank/DDBJ databases">
        <authorList>
            <person name="Chiriac C."/>
            <person name="Salcher M."/>
            <person name="Ghai R."/>
            <person name="Kavagutti S V."/>
        </authorList>
    </citation>
    <scope>NUCLEOTIDE SEQUENCE</scope>
</reference>
<dbReference type="EMBL" id="CAFBSG010000021">
    <property type="protein sequence ID" value="CAB5240937.1"/>
    <property type="molecule type" value="Genomic_DNA"/>
</dbReference>
<name>A0A6J7XYB0_9ZZZZ</name>
<evidence type="ECO:0000313" key="2">
    <source>
        <dbReference type="EMBL" id="CAB5240937.1"/>
    </source>
</evidence>
<gene>
    <name evidence="2" type="ORF">UFOPK3554_01139</name>
</gene>
<sequence length="135" mass="13852">MEFALVLPLLLLIILSLIDFGRMGFVEVSITSASREGARLSSLYPAGLSNVQPITTLVEAASPGAASISQLDGSATLTTTMSACSTSISSENTSVTVSTPFNWLLPIGLVGIVAPNSTLAQGLTLTSTSSMRCGN</sequence>
<dbReference type="AlphaFoldDB" id="A0A6J7XYB0"/>